<dbReference type="Gene3D" id="1.10.287.130">
    <property type="match status" value="1"/>
</dbReference>
<dbReference type="CDD" id="cd00082">
    <property type="entry name" value="HisKA"/>
    <property type="match status" value="1"/>
</dbReference>
<evidence type="ECO:0000256" key="12">
    <source>
        <dbReference type="PROSITE-ProRule" id="PRU00110"/>
    </source>
</evidence>
<dbReference type="InterPro" id="IPR036890">
    <property type="entry name" value="HATPase_C_sf"/>
</dbReference>
<dbReference type="PROSITE" id="PS50894">
    <property type="entry name" value="HPT"/>
    <property type="match status" value="1"/>
</dbReference>
<dbReference type="Gene3D" id="3.40.50.2300">
    <property type="match status" value="1"/>
</dbReference>
<dbReference type="InterPro" id="IPR005467">
    <property type="entry name" value="His_kinase_dom"/>
</dbReference>
<dbReference type="SUPFAM" id="SSF47384">
    <property type="entry name" value="Homodimeric domain of signal transducing histidine kinase"/>
    <property type="match status" value="1"/>
</dbReference>
<dbReference type="InterPro" id="IPR008207">
    <property type="entry name" value="Sig_transdc_His_kin_Hpt_dom"/>
</dbReference>
<feature type="domain" description="HPt" evidence="17">
    <location>
        <begin position="636"/>
        <end position="735"/>
    </location>
</feature>
<evidence type="ECO:0000313" key="18">
    <source>
        <dbReference type="EMBL" id="QQP91534.1"/>
    </source>
</evidence>
<dbReference type="InterPro" id="IPR011006">
    <property type="entry name" value="CheY-like_superfamily"/>
</dbReference>
<dbReference type="PANTHER" id="PTHR45339:SF1">
    <property type="entry name" value="HYBRID SIGNAL TRANSDUCTION HISTIDINE KINASE J"/>
    <property type="match status" value="1"/>
</dbReference>
<keyword evidence="5 13" id="KW-0597">Phosphoprotein</keyword>
<evidence type="ECO:0000256" key="11">
    <source>
        <dbReference type="ARBA" id="ARBA00023136"/>
    </source>
</evidence>
<keyword evidence="6 14" id="KW-0812">Transmembrane</keyword>
<evidence type="ECO:0000256" key="7">
    <source>
        <dbReference type="ARBA" id="ARBA00022741"/>
    </source>
</evidence>
<feature type="domain" description="Histidine kinase" evidence="15">
    <location>
        <begin position="230"/>
        <end position="447"/>
    </location>
</feature>
<feature type="modified residue" description="4-aspartylphosphate" evidence="13">
    <location>
        <position position="540"/>
    </location>
</feature>
<evidence type="ECO:0000256" key="14">
    <source>
        <dbReference type="SAM" id="Phobius"/>
    </source>
</evidence>
<dbReference type="InterPro" id="IPR036641">
    <property type="entry name" value="HPT_dom_sf"/>
</dbReference>
<feature type="domain" description="Response regulatory" evidence="16">
    <location>
        <begin position="491"/>
        <end position="608"/>
    </location>
</feature>
<comment type="subcellular location">
    <subcellularLocation>
        <location evidence="2">Cell membrane</location>
        <topology evidence="2">Multi-pass membrane protein</topology>
    </subcellularLocation>
</comment>
<accession>A0ABX7BBL7</accession>
<keyword evidence="19" id="KW-1185">Reference proteome</keyword>
<keyword evidence="7" id="KW-0547">Nucleotide-binding</keyword>
<evidence type="ECO:0000256" key="8">
    <source>
        <dbReference type="ARBA" id="ARBA00022840"/>
    </source>
</evidence>
<feature type="transmembrane region" description="Helical" evidence="14">
    <location>
        <begin position="167"/>
        <end position="190"/>
    </location>
</feature>
<dbReference type="InterPro" id="IPR003661">
    <property type="entry name" value="HisK_dim/P_dom"/>
</dbReference>
<sequence length="739" mass="79282">MIQSLRARLLLALSGLLFGSCVVLLALLIDRQAEVENSVREDAVWAVYQLDRETVKLESALATYVANPSPEHAGEVSLRYDILFSRTNLLRGGQLAGIIALNPADRDLAERIVTEIESLSPYAELAAVEPFREAVRRLRQLTEQQLVRINARRSADMVDYRERTHRLSTLLAICVAALAASMAGLVFLLFRQLRDLHRARIRQTALAADLERALSAAEAANRAKSVFLATMSHEIRTPMNGVIGMADLLLETSLTPEQRRQAQVILTSAEALLTVLNDILDFSKMEAGRLELDDADYELEPLVRGVVDLLAPGAAEKGIAMEAVIDPAARVALRGDAGRVRQVLMNLVGNAVKFTSEGSVGVLVEAGDPGELRLSVRDSGIGISEQGRAELFQMFNQVDGQERGKSGGTGLGLAISRRLVEMMGGRIGVESVQGSGSTFWFTLPLRPALGSVEAVPARSEPTGVGLAASAAHVSGRLPAQLSQAGDARSLRVLVADDNPVNQQVAAGMLKRRGHVVDVVGNGIEAVDRVERGGYDLVLMDIEMPEMDGFEATRCIRALGGHAATIPIIALTAHAMRGDEARCIDAGMSDYMPKPISRARLDEAVRTWGRNWVPPEEAGLAAPVVDPNALEDLLETMGPDAGKLFETFLKDSAGRVGRVRDRLAAGDFRAVEVELHSLSGAAGTLGLPALVAASERLRTAIAGSRDGTDGAQASLGRMMDRLDTALAEARRVLLSRELAA</sequence>
<dbReference type="CDD" id="cd16922">
    <property type="entry name" value="HATPase_EvgS-ArcB-TorS-like"/>
    <property type="match status" value="1"/>
</dbReference>
<evidence type="ECO:0000256" key="10">
    <source>
        <dbReference type="ARBA" id="ARBA00023012"/>
    </source>
</evidence>
<dbReference type="Gene3D" id="1.20.120.160">
    <property type="entry name" value="HPT domain"/>
    <property type="match status" value="1"/>
</dbReference>
<dbReference type="RefSeq" id="WP_201079552.1">
    <property type="nucleotide sequence ID" value="NZ_CP067420.1"/>
</dbReference>
<dbReference type="SMART" id="SM00387">
    <property type="entry name" value="HATPase_c"/>
    <property type="match status" value="1"/>
</dbReference>
<feature type="transmembrane region" description="Helical" evidence="14">
    <location>
        <begin position="9"/>
        <end position="29"/>
    </location>
</feature>
<dbReference type="Proteomes" id="UP000595197">
    <property type="component" value="Chromosome"/>
</dbReference>
<dbReference type="PANTHER" id="PTHR45339">
    <property type="entry name" value="HYBRID SIGNAL TRANSDUCTION HISTIDINE KINASE J"/>
    <property type="match status" value="1"/>
</dbReference>
<evidence type="ECO:0000256" key="2">
    <source>
        <dbReference type="ARBA" id="ARBA00004651"/>
    </source>
</evidence>
<gene>
    <name evidence="18" type="ORF">IGS68_10135</name>
</gene>
<dbReference type="SMART" id="SM00448">
    <property type="entry name" value="REC"/>
    <property type="match status" value="1"/>
</dbReference>
<evidence type="ECO:0000259" key="17">
    <source>
        <dbReference type="PROSITE" id="PS50894"/>
    </source>
</evidence>
<evidence type="ECO:0000256" key="6">
    <source>
        <dbReference type="ARBA" id="ARBA00022692"/>
    </source>
</evidence>
<dbReference type="PROSITE" id="PS51257">
    <property type="entry name" value="PROKAR_LIPOPROTEIN"/>
    <property type="match status" value="1"/>
</dbReference>
<dbReference type="InterPro" id="IPR036097">
    <property type="entry name" value="HisK_dim/P_sf"/>
</dbReference>
<dbReference type="Pfam" id="PF02518">
    <property type="entry name" value="HATPase_c"/>
    <property type="match status" value="1"/>
</dbReference>
<feature type="modified residue" description="Phosphohistidine" evidence="12">
    <location>
        <position position="675"/>
    </location>
</feature>
<keyword evidence="9 14" id="KW-1133">Transmembrane helix</keyword>
<evidence type="ECO:0000259" key="15">
    <source>
        <dbReference type="PROSITE" id="PS50109"/>
    </source>
</evidence>
<dbReference type="InterPro" id="IPR003594">
    <property type="entry name" value="HATPase_dom"/>
</dbReference>
<evidence type="ECO:0000256" key="13">
    <source>
        <dbReference type="PROSITE-ProRule" id="PRU00169"/>
    </source>
</evidence>
<organism evidence="18 19">
    <name type="scientific">Skermanella cutis</name>
    <dbReference type="NCBI Taxonomy" id="2775420"/>
    <lineage>
        <taxon>Bacteria</taxon>
        <taxon>Pseudomonadati</taxon>
        <taxon>Pseudomonadota</taxon>
        <taxon>Alphaproteobacteria</taxon>
        <taxon>Rhodospirillales</taxon>
        <taxon>Azospirillaceae</taxon>
        <taxon>Skermanella</taxon>
    </lineage>
</organism>
<evidence type="ECO:0000259" key="16">
    <source>
        <dbReference type="PROSITE" id="PS50110"/>
    </source>
</evidence>
<keyword evidence="11 14" id="KW-0472">Membrane</keyword>
<dbReference type="SMART" id="SM00388">
    <property type="entry name" value="HisKA"/>
    <property type="match status" value="1"/>
</dbReference>
<dbReference type="PROSITE" id="PS50109">
    <property type="entry name" value="HIS_KIN"/>
    <property type="match status" value="1"/>
</dbReference>
<evidence type="ECO:0000256" key="1">
    <source>
        <dbReference type="ARBA" id="ARBA00000085"/>
    </source>
</evidence>
<dbReference type="EC" id="2.7.13.3" evidence="3"/>
<evidence type="ECO:0000313" key="19">
    <source>
        <dbReference type="Proteomes" id="UP000595197"/>
    </source>
</evidence>
<dbReference type="InterPro" id="IPR001789">
    <property type="entry name" value="Sig_transdc_resp-reg_receiver"/>
</dbReference>
<dbReference type="Pfam" id="PF01627">
    <property type="entry name" value="Hpt"/>
    <property type="match status" value="1"/>
</dbReference>
<reference evidence="18" key="1">
    <citation type="submission" date="2021-02" db="EMBL/GenBank/DDBJ databases">
        <title>Skermanella TT6 skin isolate.</title>
        <authorList>
            <person name="Lee K."/>
            <person name="Ganzorig M."/>
        </authorList>
    </citation>
    <scope>NUCLEOTIDE SEQUENCE</scope>
    <source>
        <strain evidence="18">TT6</strain>
    </source>
</reference>
<evidence type="ECO:0000256" key="9">
    <source>
        <dbReference type="ARBA" id="ARBA00022989"/>
    </source>
</evidence>
<dbReference type="Pfam" id="PF00072">
    <property type="entry name" value="Response_reg"/>
    <property type="match status" value="1"/>
</dbReference>
<dbReference type="InterPro" id="IPR004358">
    <property type="entry name" value="Sig_transdc_His_kin-like_C"/>
</dbReference>
<dbReference type="SUPFAM" id="SSF52172">
    <property type="entry name" value="CheY-like"/>
    <property type="match status" value="1"/>
</dbReference>
<dbReference type="SUPFAM" id="SSF47226">
    <property type="entry name" value="Histidine-containing phosphotransfer domain, HPT domain"/>
    <property type="match status" value="1"/>
</dbReference>
<evidence type="ECO:0000256" key="5">
    <source>
        <dbReference type="ARBA" id="ARBA00022553"/>
    </source>
</evidence>
<proteinExistence type="predicted"/>
<evidence type="ECO:0000256" key="4">
    <source>
        <dbReference type="ARBA" id="ARBA00022475"/>
    </source>
</evidence>
<dbReference type="Gene3D" id="3.30.565.10">
    <property type="entry name" value="Histidine kinase-like ATPase, C-terminal domain"/>
    <property type="match status" value="1"/>
</dbReference>
<dbReference type="CDD" id="cd17546">
    <property type="entry name" value="REC_hyHK_CKI1_RcsC-like"/>
    <property type="match status" value="1"/>
</dbReference>
<dbReference type="PROSITE" id="PS50110">
    <property type="entry name" value="RESPONSE_REGULATORY"/>
    <property type="match status" value="1"/>
</dbReference>
<protein>
    <recommendedName>
        <fullName evidence="3">histidine kinase</fullName>
        <ecNumber evidence="3">2.7.13.3</ecNumber>
    </recommendedName>
</protein>
<comment type="catalytic activity">
    <reaction evidence="1">
        <text>ATP + protein L-histidine = ADP + protein N-phospho-L-histidine.</text>
        <dbReference type="EC" id="2.7.13.3"/>
    </reaction>
</comment>
<evidence type="ECO:0000256" key="3">
    <source>
        <dbReference type="ARBA" id="ARBA00012438"/>
    </source>
</evidence>
<keyword evidence="4" id="KW-1003">Cell membrane</keyword>
<dbReference type="PRINTS" id="PR00344">
    <property type="entry name" value="BCTRLSENSOR"/>
</dbReference>
<name>A0ABX7BBL7_9PROT</name>
<dbReference type="EMBL" id="CP067420">
    <property type="protein sequence ID" value="QQP91534.1"/>
    <property type="molecule type" value="Genomic_DNA"/>
</dbReference>
<dbReference type="Pfam" id="PF00512">
    <property type="entry name" value="HisKA"/>
    <property type="match status" value="1"/>
</dbReference>
<keyword evidence="10" id="KW-0902">Two-component regulatory system</keyword>
<keyword evidence="8" id="KW-0067">ATP-binding</keyword>
<dbReference type="SUPFAM" id="SSF55874">
    <property type="entry name" value="ATPase domain of HSP90 chaperone/DNA topoisomerase II/histidine kinase"/>
    <property type="match status" value="1"/>
</dbReference>